<evidence type="ECO:0000256" key="6">
    <source>
        <dbReference type="ARBA" id="ARBA00023163"/>
    </source>
</evidence>
<dbReference type="InterPro" id="IPR046341">
    <property type="entry name" value="SET_dom_sf"/>
</dbReference>
<protein>
    <recommendedName>
        <fullName evidence="1">[histone H3]-lysine(27) N-trimethyltransferase</fullName>
        <ecNumber evidence="1">2.1.1.356</ecNumber>
    </recommendedName>
</protein>
<dbReference type="SMART" id="SM01114">
    <property type="entry name" value="CXC"/>
    <property type="match status" value="1"/>
</dbReference>
<dbReference type="Gene3D" id="2.170.270.10">
    <property type="entry name" value="SET domain"/>
    <property type="match status" value="1"/>
</dbReference>
<dbReference type="PANTHER" id="PTHR45747">
    <property type="entry name" value="HISTONE-LYSINE N-METHYLTRANSFERASE E(Z)"/>
    <property type="match status" value="1"/>
</dbReference>
<evidence type="ECO:0000256" key="1">
    <source>
        <dbReference type="ARBA" id="ARBA00012186"/>
    </source>
</evidence>
<keyword evidence="11" id="KW-1185">Reference proteome</keyword>
<proteinExistence type="predicted"/>
<dbReference type="EC" id="2.1.1.356" evidence="1"/>
<dbReference type="InterPro" id="IPR041355">
    <property type="entry name" value="Pre-SET_CXC"/>
</dbReference>
<dbReference type="InterPro" id="IPR045318">
    <property type="entry name" value="EZH1/2-like"/>
</dbReference>
<organism evidence="10 11">
    <name type="scientific">Oikopleura dioica</name>
    <name type="common">Tunicate</name>
    <dbReference type="NCBI Taxonomy" id="34765"/>
    <lineage>
        <taxon>Eukaryota</taxon>
        <taxon>Metazoa</taxon>
        <taxon>Chordata</taxon>
        <taxon>Tunicata</taxon>
        <taxon>Appendicularia</taxon>
        <taxon>Copelata</taxon>
        <taxon>Oikopleuridae</taxon>
        <taxon>Oikopleura</taxon>
    </lineage>
</organism>
<keyword evidence="2" id="KW-0489">Methyltransferase</keyword>
<dbReference type="InterPro" id="IPR026489">
    <property type="entry name" value="CXC_dom"/>
</dbReference>
<reference evidence="10 11" key="1">
    <citation type="submission" date="2021-04" db="EMBL/GenBank/DDBJ databases">
        <authorList>
            <person name="Bliznina A."/>
        </authorList>
    </citation>
    <scope>NUCLEOTIDE SEQUENCE [LARGE SCALE GENOMIC DNA]</scope>
</reference>
<dbReference type="InterPro" id="IPR001214">
    <property type="entry name" value="SET_dom"/>
</dbReference>
<dbReference type="SUPFAM" id="SSF82199">
    <property type="entry name" value="SET domain"/>
    <property type="match status" value="1"/>
</dbReference>
<evidence type="ECO:0000256" key="4">
    <source>
        <dbReference type="ARBA" id="ARBA00022691"/>
    </source>
</evidence>
<keyword evidence="4" id="KW-0949">S-adenosyl-L-methionine</keyword>
<dbReference type="EMBL" id="OU015566">
    <property type="protein sequence ID" value="CAG5106835.1"/>
    <property type="molecule type" value="Genomic_DNA"/>
</dbReference>
<dbReference type="PROSITE" id="PS51633">
    <property type="entry name" value="CXC"/>
    <property type="match status" value="1"/>
</dbReference>
<evidence type="ECO:0000259" key="9">
    <source>
        <dbReference type="PROSITE" id="PS51633"/>
    </source>
</evidence>
<dbReference type="Proteomes" id="UP001158576">
    <property type="component" value="Chromosome 1"/>
</dbReference>
<dbReference type="InterPro" id="IPR033467">
    <property type="entry name" value="Tesmin/TSO1-like_CXC"/>
</dbReference>
<dbReference type="PROSITE" id="PS50280">
    <property type="entry name" value="SET"/>
    <property type="match status" value="1"/>
</dbReference>
<keyword evidence="5" id="KW-0805">Transcription regulation</keyword>
<evidence type="ECO:0000313" key="10">
    <source>
        <dbReference type="EMBL" id="CAG5106835.1"/>
    </source>
</evidence>
<dbReference type="CDD" id="cd10519">
    <property type="entry name" value="SET_EZH"/>
    <property type="match status" value="1"/>
</dbReference>
<feature type="domain" description="SET" evidence="8">
    <location>
        <begin position="554"/>
        <end position="669"/>
    </location>
</feature>
<dbReference type="Pfam" id="PF21358">
    <property type="entry name" value="Ezh2_MCSS"/>
    <property type="match status" value="1"/>
</dbReference>
<dbReference type="Pfam" id="PF00856">
    <property type="entry name" value="SET"/>
    <property type="match status" value="1"/>
</dbReference>
<sequence>MESEERTEPENSAHLKVQKMNWKKIAGNELLRVQSKISTSQQDRIRNRWAKNREKTKKLFVKQRQMDENEVIDPSDEQPQYNYRVRLNTKISSFRETLSSKKHEVLTHTLPMIPNLPTSFQYMPSHKNIACDDVKVLQNIPYMGDDIVEHERGFLDDLINMHQRKMHCGGGDETIHELVDHLFSIEKEKDPNAEEPCQEIFDAISCLLADRGTAESIRDKWNESNLNKSVENDHSTKLPSIDDPSAVWESQKRDKCLNSFHELVCPRCYRYDCMYHTFQSKPPARTYVLKRKLDMPRVPLNPCSENCFLNLDGGREKIEQIFKVKKFKPKLNKKSKKAVQEDVELLASPETSRDGFENKPLPDEVQKLFEEEKWTQSESVLVRTLLEIYQGNLCSISSCMGEKSCKSIFAKIAFDDSYVSTSALDESIVHKTPNRKKPVSHGKRKTIVRKDVSLHNMHNYEPCDHPNEPCKEDTCLCHQKGNYCEKFCPCPPDCRNRFSGCNCKGQCNTNLCPCYVARRECDPDLCKLCGADDFSKDFDEIRCNNIKMQRGLHQHLLMAPSDIAGWGCFAKNDIKKNTYISDYCGELISQEEADRRGKVYDKHKSSFLFDLNSSFCIDATRKGNKIRFANHSMNPNAATKIIRVNGDHRIGIFAKTDIRKGEELFFDYRYSTSDAIKYVGIERQLT</sequence>
<dbReference type="InterPro" id="IPR048358">
    <property type="entry name" value="EZH1/2_MCSS"/>
</dbReference>
<evidence type="ECO:0000313" key="11">
    <source>
        <dbReference type="Proteomes" id="UP001158576"/>
    </source>
</evidence>
<dbReference type="Pfam" id="PF18264">
    <property type="entry name" value="preSET_CXC"/>
    <property type="match status" value="1"/>
</dbReference>
<comment type="catalytic activity">
    <reaction evidence="7">
        <text>L-lysyl(27)-[histone H3] + 3 S-adenosyl-L-methionine = N(6),N(6),N(6)-trimethyl-L-lysyl(27)-[histone H3] + 3 S-adenosyl-L-homocysteine + 3 H(+)</text>
        <dbReference type="Rhea" id="RHEA:60292"/>
        <dbReference type="Rhea" id="RHEA-COMP:15535"/>
        <dbReference type="Rhea" id="RHEA-COMP:15548"/>
        <dbReference type="ChEBI" id="CHEBI:15378"/>
        <dbReference type="ChEBI" id="CHEBI:29969"/>
        <dbReference type="ChEBI" id="CHEBI:57856"/>
        <dbReference type="ChEBI" id="CHEBI:59789"/>
        <dbReference type="ChEBI" id="CHEBI:61961"/>
        <dbReference type="EC" id="2.1.1.356"/>
    </reaction>
</comment>
<evidence type="ECO:0000256" key="7">
    <source>
        <dbReference type="ARBA" id="ARBA00048568"/>
    </source>
</evidence>
<evidence type="ECO:0000256" key="2">
    <source>
        <dbReference type="ARBA" id="ARBA00022603"/>
    </source>
</evidence>
<keyword evidence="6" id="KW-0804">Transcription</keyword>
<feature type="domain" description="CXC" evidence="9">
    <location>
        <begin position="443"/>
        <end position="547"/>
    </location>
</feature>
<accession>A0ABN7SYB1</accession>
<dbReference type="PANTHER" id="PTHR45747:SF4">
    <property type="entry name" value="HISTONE-LYSINE N-METHYLTRANSFERASE E(Z)"/>
    <property type="match status" value="1"/>
</dbReference>
<keyword evidence="3" id="KW-0808">Transferase</keyword>
<dbReference type="SMART" id="SM00317">
    <property type="entry name" value="SET"/>
    <property type="match status" value="1"/>
</dbReference>
<evidence type="ECO:0000259" key="8">
    <source>
        <dbReference type="PROSITE" id="PS50280"/>
    </source>
</evidence>
<name>A0ABN7SYB1_OIKDI</name>
<evidence type="ECO:0000256" key="3">
    <source>
        <dbReference type="ARBA" id="ARBA00022679"/>
    </source>
</evidence>
<evidence type="ECO:0000256" key="5">
    <source>
        <dbReference type="ARBA" id="ARBA00023015"/>
    </source>
</evidence>
<gene>
    <name evidence="10" type="ORF">OKIOD_LOCUS11786</name>
</gene>